<organism evidence="2">
    <name type="scientific">Nothobranchius pienaari</name>
    <dbReference type="NCBI Taxonomy" id="704102"/>
    <lineage>
        <taxon>Eukaryota</taxon>
        <taxon>Metazoa</taxon>
        <taxon>Chordata</taxon>
        <taxon>Craniata</taxon>
        <taxon>Vertebrata</taxon>
        <taxon>Euteleostomi</taxon>
        <taxon>Actinopterygii</taxon>
        <taxon>Neopterygii</taxon>
        <taxon>Teleostei</taxon>
        <taxon>Neoteleostei</taxon>
        <taxon>Acanthomorphata</taxon>
        <taxon>Ovalentaria</taxon>
        <taxon>Atherinomorphae</taxon>
        <taxon>Cyprinodontiformes</taxon>
        <taxon>Nothobranchiidae</taxon>
        <taxon>Nothobranchius</taxon>
    </lineage>
</organism>
<dbReference type="EMBL" id="HAEF01004970">
    <property type="protein sequence ID" value="SBR42352.1"/>
    <property type="molecule type" value="Transcribed_RNA"/>
</dbReference>
<feature type="region of interest" description="Disordered" evidence="1">
    <location>
        <begin position="188"/>
        <end position="321"/>
    </location>
</feature>
<name>A0A1A8LCL5_9TELE</name>
<feature type="compositionally biased region" description="Basic and acidic residues" evidence="1">
    <location>
        <begin position="81"/>
        <end position="115"/>
    </location>
</feature>
<gene>
    <name evidence="2" type="primary">SI:CH211-66G24.1</name>
</gene>
<feature type="compositionally biased region" description="Basic and acidic residues" evidence="1">
    <location>
        <begin position="300"/>
        <end position="313"/>
    </location>
</feature>
<feature type="region of interest" description="Disordered" evidence="1">
    <location>
        <begin position="58"/>
        <end position="142"/>
    </location>
</feature>
<reference evidence="2" key="1">
    <citation type="submission" date="2016-05" db="EMBL/GenBank/DDBJ databases">
        <authorList>
            <person name="Lavstsen T."/>
            <person name="Jespersen J.S."/>
        </authorList>
    </citation>
    <scope>NUCLEOTIDE SEQUENCE</scope>
    <source>
        <tissue evidence="2">Brain</tissue>
    </source>
</reference>
<feature type="compositionally biased region" description="Acidic residues" evidence="1">
    <location>
        <begin position="195"/>
        <end position="223"/>
    </location>
</feature>
<feature type="region of interest" description="Disordered" evidence="1">
    <location>
        <begin position="152"/>
        <end position="171"/>
    </location>
</feature>
<feature type="compositionally biased region" description="Low complexity" evidence="1">
    <location>
        <begin position="269"/>
        <end position="286"/>
    </location>
</feature>
<accession>A0A1A8LCL5</accession>
<proteinExistence type="predicted"/>
<feature type="compositionally biased region" description="Basic and acidic residues" evidence="1">
    <location>
        <begin position="124"/>
        <end position="133"/>
    </location>
</feature>
<evidence type="ECO:0000313" key="2">
    <source>
        <dbReference type="EMBL" id="SBR42352.1"/>
    </source>
</evidence>
<reference evidence="2" key="2">
    <citation type="submission" date="2016-06" db="EMBL/GenBank/DDBJ databases">
        <title>The genome of a short-lived fish provides insights into sex chromosome evolution and the genetic control of aging.</title>
        <authorList>
            <person name="Reichwald K."/>
            <person name="Felder M."/>
            <person name="Petzold A."/>
            <person name="Koch P."/>
            <person name="Groth M."/>
            <person name="Platzer M."/>
        </authorList>
    </citation>
    <scope>NUCLEOTIDE SEQUENCE</scope>
    <source>
        <tissue evidence="2">Brain</tissue>
    </source>
</reference>
<protein>
    <submittedName>
        <fullName evidence="2">Si:ch211-66g24.1</fullName>
    </submittedName>
</protein>
<evidence type="ECO:0000256" key="1">
    <source>
        <dbReference type="SAM" id="MobiDB-lite"/>
    </source>
</evidence>
<dbReference type="AlphaFoldDB" id="A0A1A8LCL5"/>
<sequence>MTHSQAVEIIRRGGQRIHLVLKRGNGYVPDYVELSSLSLCMTNSKLGEPCFYVIGRTENTRPPASKRGEREETRKRRSRSLPRDNTRKDDDHVDSRTVRGRDGDKEKRSSGDRERRSKSRVRKTKSEGEKPEQEEGQGAAAFQVKVGRRASCEEDDIFMPSPTRRLPRPKENWKCDADRRWDVAAEYRELKWDKEQDEERDESQDDDWDEVDSTTLDIDEENYDMQSMTFWRPSPAAADPASQRKPFSYLSSTLSVDELGDDGSELGSEDSVSAASISGSSLSARALPGPWLPPNQQRPVVEENRRPRSRTEPAGRGSAVS</sequence>
<feature type="compositionally biased region" description="Acidic residues" evidence="1">
    <location>
        <begin position="258"/>
        <end position="268"/>
    </location>
</feature>